<dbReference type="CDD" id="cd00452">
    <property type="entry name" value="KDPG_aldolase"/>
    <property type="match status" value="1"/>
</dbReference>
<protein>
    <submittedName>
        <fullName evidence="6">2-dehydro-3-deoxyphosphogluconate aldolase / (4S)-4-hydroxy-2-oxoglutarate aldolase</fullName>
    </submittedName>
</protein>
<evidence type="ECO:0000256" key="1">
    <source>
        <dbReference type="ARBA" id="ARBA00004761"/>
    </source>
</evidence>
<dbReference type="PANTHER" id="PTHR30246">
    <property type="entry name" value="2-KETO-3-DEOXY-6-PHOSPHOGLUCONATE ALDOLASE"/>
    <property type="match status" value="1"/>
</dbReference>
<reference evidence="6 7" key="1">
    <citation type="submission" date="2016-10" db="EMBL/GenBank/DDBJ databases">
        <authorList>
            <person name="Varghese N."/>
            <person name="Submissions S."/>
        </authorList>
    </citation>
    <scope>NUCLEOTIDE SEQUENCE [LARGE SCALE GENOMIC DNA]</scope>
    <source>
        <strain evidence="6 7">DSM 25353</strain>
    </source>
</reference>
<dbReference type="InterPro" id="IPR013785">
    <property type="entry name" value="Aldolase_TIM"/>
</dbReference>
<evidence type="ECO:0000256" key="5">
    <source>
        <dbReference type="ARBA" id="ARBA00023277"/>
    </source>
</evidence>
<evidence type="ECO:0000313" key="7">
    <source>
        <dbReference type="Proteomes" id="UP000198711"/>
    </source>
</evidence>
<keyword evidence="7" id="KW-1185">Reference proteome</keyword>
<dbReference type="SUPFAM" id="SSF51569">
    <property type="entry name" value="Aldolase"/>
    <property type="match status" value="1"/>
</dbReference>
<dbReference type="GO" id="GO:0016829">
    <property type="term" value="F:lyase activity"/>
    <property type="evidence" value="ECO:0007669"/>
    <property type="project" value="UniProtKB-KW"/>
</dbReference>
<name>A0A8X8IA03_9BACT</name>
<dbReference type="EMBL" id="FNNO01000002">
    <property type="protein sequence ID" value="SDW38088.1"/>
    <property type="molecule type" value="Genomic_DNA"/>
</dbReference>
<evidence type="ECO:0000256" key="3">
    <source>
        <dbReference type="ARBA" id="ARBA00011233"/>
    </source>
</evidence>
<keyword evidence="5" id="KW-0119">Carbohydrate metabolism</keyword>
<gene>
    <name evidence="6" type="ORF">SAMN05444410_102163</name>
</gene>
<comment type="caution">
    <text evidence="6">The sequence shown here is derived from an EMBL/GenBank/DDBJ whole genome shotgun (WGS) entry which is preliminary data.</text>
</comment>
<evidence type="ECO:0000256" key="2">
    <source>
        <dbReference type="ARBA" id="ARBA00006906"/>
    </source>
</evidence>
<dbReference type="InterPro" id="IPR000887">
    <property type="entry name" value="Aldlse_KDPG_KHG"/>
</dbReference>
<accession>A0A8X8IA03</accession>
<proteinExistence type="inferred from homology"/>
<comment type="similarity">
    <text evidence="2">Belongs to the KHG/KDPG aldolase family.</text>
</comment>
<dbReference type="Proteomes" id="UP000198711">
    <property type="component" value="Unassembled WGS sequence"/>
</dbReference>
<evidence type="ECO:0000313" key="6">
    <source>
        <dbReference type="EMBL" id="SDW38088.1"/>
    </source>
</evidence>
<dbReference type="PANTHER" id="PTHR30246:SF1">
    <property type="entry name" value="2-DEHYDRO-3-DEOXY-6-PHOSPHOGALACTONATE ALDOLASE-RELATED"/>
    <property type="match status" value="1"/>
</dbReference>
<dbReference type="Gene3D" id="3.20.20.70">
    <property type="entry name" value="Aldolase class I"/>
    <property type="match status" value="1"/>
</dbReference>
<evidence type="ECO:0000256" key="4">
    <source>
        <dbReference type="ARBA" id="ARBA00023239"/>
    </source>
</evidence>
<dbReference type="Pfam" id="PF01081">
    <property type="entry name" value="Aldolase"/>
    <property type="match status" value="1"/>
</dbReference>
<dbReference type="RefSeq" id="WP_092722267.1">
    <property type="nucleotide sequence ID" value="NZ_FNNO01000002.1"/>
</dbReference>
<organism evidence="6 7">
    <name type="scientific">Hydrobacter penzbergensis</name>
    <dbReference type="NCBI Taxonomy" id="1235997"/>
    <lineage>
        <taxon>Bacteria</taxon>
        <taxon>Pseudomonadati</taxon>
        <taxon>Bacteroidota</taxon>
        <taxon>Chitinophagia</taxon>
        <taxon>Chitinophagales</taxon>
        <taxon>Chitinophagaceae</taxon>
        <taxon>Hydrobacter</taxon>
    </lineage>
</organism>
<dbReference type="AlphaFoldDB" id="A0A8X8IA03"/>
<comment type="subunit">
    <text evidence="3">Homotrimer.</text>
</comment>
<keyword evidence="4" id="KW-0456">Lyase</keyword>
<comment type="pathway">
    <text evidence="1">Carbohydrate acid metabolism.</text>
</comment>
<sequence length="220" mass="24014">MKKKDRLLQLIPEQGVLPLFFNKDVEVSLQVLKALYEAGIRTVEYTNRGEAALKNFIAMRQLCDAELPDMYLGIGTIKNGEMARKFIDAGADYLICPGLVPSVAEVANQHEMLWVPGCMTPSEIISAETLGARMIKLFPGNILGPGFLSAIKELFPDLLFMPTGGVELDKENIAGWFKAGVCAVGMGSKLITKALLETKDYAQIVAATKQVLHTIQSIKA</sequence>